<name>K2LM05_9HYPH</name>
<protein>
    <submittedName>
        <fullName evidence="1">Uncharacterized protein</fullName>
    </submittedName>
</protein>
<dbReference type="OrthoDB" id="7907327at2"/>
<dbReference type="AlphaFoldDB" id="K2LM05"/>
<dbReference type="EMBL" id="AMRM01000011">
    <property type="protein sequence ID" value="EKF18804.1"/>
    <property type="molecule type" value="Genomic_DNA"/>
</dbReference>
<keyword evidence="2" id="KW-1185">Reference proteome</keyword>
<evidence type="ECO:0000313" key="1">
    <source>
        <dbReference type="EMBL" id="EKF18804.1"/>
    </source>
</evidence>
<organism evidence="1 2">
    <name type="scientific">Nitratireductor pacificus pht-3B</name>
    <dbReference type="NCBI Taxonomy" id="391937"/>
    <lineage>
        <taxon>Bacteria</taxon>
        <taxon>Pseudomonadati</taxon>
        <taxon>Pseudomonadota</taxon>
        <taxon>Alphaproteobacteria</taxon>
        <taxon>Hyphomicrobiales</taxon>
        <taxon>Phyllobacteriaceae</taxon>
        <taxon>Nitratireductor</taxon>
    </lineage>
</organism>
<gene>
    <name evidence="1" type="ORF">NA2_11490</name>
</gene>
<sequence>MEHIAALLLMVGCSDSLAECRELPAPAPTVYETVEECEADKPVLLREMDGTAPRVIATCIETDPALEYEEAILEWDVTQSGTLVAAIEPVTDYAVALQSERDRDARTYTK</sequence>
<dbReference type="eggNOG" id="ENOG502ZX9P">
    <property type="taxonomic scope" value="Bacteria"/>
</dbReference>
<proteinExistence type="predicted"/>
<comment type="caution">
    <text evidence="1">The sequence shown here is derived from an EMBL/GenBank/DDBJ whole genome shotgun (WGS) entry which is preliminary data.</text>
</comment>
<dbReference type="PATRIC" id="fig|391937.3.peg.2368"/>
<evidence type="ECO:0000313" key="2">
    <source>
        <dbReference type="Proteomes" id="UP000006786"/>
    </source>
</evidence>
<dbReference type="Proteomes" id="UP000006786">
    <property type="component" value="Unassembled WGS sequence"/>
</dbReference>
<dbReference type="RefSeq" id="WP_008597048.1">
    <property type="nucleotide sequence ID" value="NZ_AMRM01000011.1"/>
</dbReference>
<accession>K2LM05</accession>
<reference evidence="1 2" key="1">
    <citation type="journal article" date="2012" name="J. Bacteriol.">
        <title>Genome Sequence of Nitratireductor pacificus Type Strain pht-3B.</title>
        <authorList>
            <person name="Lai Q."/>
            <person name="Li G."/>
            <person name="Shao Z."/>
        </authorList>
    </citation>
    <scope>NUCLEOTIDE SEQUENCE [LARGE SCALE GENOMIC DNA]</scope>
    <source>
        <strain evidence="2">pht-3B</strain>
    </source>
</reference>